<dbReference type="AlphaFoldDB" id="A0A2G5NSA3"/>
<organism evidence="2 3">
    <name type="scientific">Macrococcoides goetzii</name>
    <dbReference type="NCBI Taxonomy" id="1891097"/>
    <lineage>
        <taxon>Bacteria</taxon>
        <taxon>Bacillati</taxon>
        <taxon>Bacillota</taxon>
        <taxon>Bacilli</taxon>
        <taxon>Bacillales</taxon>
        <taxon>Staphylococcaceae</taxon>
        <taxon>Macrococcoides</taxon>
    </lineage>
</organism>
<feature type="transmembrane region" description="Helical" evidence="1">
    <location>
        <begin position="20"/>
        <end position="51"/>
    </location>
</feature>
<name>A0A2G5NSA3_9STAP</name>
<evidence type="ECO:0000313" key="2">
    <source>
        <dbReference type="EMBL" id="RAI82853.1"/>
    </source>
</evidence>
<dbReference type="Proteomes" id="UP000229523">
    <property type="component" value="Unassembled WGS sequence"/>
</dbReference>
<evidence type="ECO:0000256" key="1">
    <source>
        <dbReference type="SAM" id="Phobius"/>
    </source>
</evidence>
<reference evidence="2 3" key="1">
    <citation type="journal article" date="2018" name="Front. Microbiol.">
        <title>Description and Comparative Genomics of Macrococcus caseolyticus subsp. hominis subsp. nov., Macrococcus goetzii sp. nov., Macrococcus epidermidis sp. nov., and Macrococcus bohemicus sp. nov., Novel Macrococci From Human Clinical Material With Virulence Potential and Suspected Uptake of Foreign DNA by Natural Transformation.</title>
        <authorList>
            <person name="Maslanova I."/>
            <person name="Wertheimer Z."/>
            <person name="Sedlacek I."/>
            <person name="Svec P."/>
            <person name="Indrakova A."/>
            <person name="Kovarovic V."/>
            <person name="Schumann P."/>
            <person name="Sproer C."/>
            <person name="Kralova S."/>
            <person name="Sedo O."/>
            <person name="Kristofova L."/>
            <person name="Vrbovska V."/>
            <person name="Fuzik T."/>
            <person name="Petras P."/>
            <person name="Zdrahal Z."/>
            <person name="Ruzickova V."/>
            <person name="Doskar J."/>
            <person name="Pantucek R."/>
        </authorList>
    </citation>
    <scope>NUCLEOTIDE SEQUENCE [LARGE SCALE GENOMIC DNA]</scope>
    <source>
        <strain evidence="2 3">CCM 4927</strain>
    </source>
</reference>
<accession>A0A2G5NSA3</accession>
<evidence type="ECO:0000313" key="3">
    <source>
        <dbReference type="Proteomes" id="UP000229523"/>
    </source>
</evidence>
<evidence type="ECO:0008006" key="4">
    <source>
        <dbReference type="Google" id="ProtNLM"/>
    </source>
</evidence>
<keyword evidence="1" id="KW-1133">Transmembrane helix</keyword>
<dbReference type="EMBL" id="MJBI02000001">
    <property type="protein sequence ID" value="RAI82853.1"/>
    <property type="molecule type" value="Genomic_DNA"/>
</dbReference>
<proteinExistence type="predicted"/>
<comment type="caution">
    <text evidence="2">The sequence shown here is derived from an EMBL/GenBank/DDBJ whole genome shotgun (WGS) entry which is preliminary data.</text>
</comment>
<sequence length="363" mass="42805">MFHYKNDINLKPVYNLAPVNALLMLVLISSLFLRFFIFSYFIVLIYILFFLDRRFALKHAILIEDDQQHTYPFVDSIFNYKVFITSKSQQKLKIRFGLEQNYFANQNRSQIIETEISPHEMTVISLPITVNKRGRFKVYIYEVEVEGFFKLLRYKVDQPFSLSTLYASYGTYNQKNIEHELSLDETGHKVIGPSNDKYSNLPYQYDLPFHLIDFNASLKANELLVKQTEVYEANQIMLSANVLSNQHIHHKIEEILKSLSDYAYTYFEQHMSFFIAINIKTSLISDEPVVITIKNTGDMHAMHRAIAEFNQDSYTFQFSNLVDEVLHTHKVNRWIHFGEIKDSDVMKIKHHMIYFERGEIDAI</sequence>
<protein>
    <recommendedName>
        <fullName evidence="4">DUF58 domain-containing protein</fullName>
    </recommendedName>
</protein>
<gene>
    <name evidence="2" type="ORF">BFS35_003970</name>
</gene>
<dbReference type="RefSeq" id="WP_099577624.1">
    <property type="nucleotide sequence ID" value="NZ_MJBI02000001.1"/>
</dbReference>
<keyword evidence="1" id="KW-0812">Transmembrane</keyword>
<keyword evidence="3" id="KW-1185">Reference proteome</keyword>
<keyword evidence="1" id="KW-0472">Membrane</keyword>